<dbReference type="InterPro" id="IPR014338">
    <property type="entry name" value="CHP02996_rpt-companion-dom"/>
</dbReference>
<dbReference type="NCBIfam" id="TIGR02996">
    <property type="entry name" value="rpt_mate_G_obs"/>
    <property type="match status" value="1"/>
</dbReference>
<dbReference type="KEGG" id="gms:SOIL9_68120"/>
<dbReference type="SUPFAM" id="SSF52047">
    <property type="entry name" value="RNI-like"/>
    <property type="match status" value="1"/>
</dbReference>
<dbReference type="PANTHER" id="PTHR13318:SF190">
    <property type="entry name" value="PARTNER OF PAIRED, ISOFORM B"/>
    <property type="match status" value="1"/>
</dbReference>
<dbReference type="Gene3D" id="3.80.10.10">
    <property type="entry name" value="Ribonuclease Inhibitor"/>
    <property type="match status" value="3"/>
</dbReference>
<sequence>MTDADALFRTIVRHPGDDTARLVFADWLQENGRAEEGEFVRTQCRLAATEPDDPEYPALVDRDEELRLWLSAHVPGPRPTFPGGLSVDGGKLWWWQSHRGFPRFLEFDGYERYGGKAMRGLASALARAFEALPTRWLVVRFISLAQLAALLKQPVLSGLTQFTLVSGYGGDEANEVARLVANCRHLRNLRGLLLGVEFGDAGAEALTGAHWGNLEWFSPGCHQMTPAGLRSLANADWFRQLRELTLDDGLPGTTFEALVRAPAFPRLHTLDVSRNGSLTATGWELFARSRTFPALARLRCGEGDMSGDRFSFLTGASGFELSALDVRTCGLGPGSGAALTSAPWAGSLRSLNLSLNALEPADVKTIAACRQFANLQHLDLSGNTLGPTCLSAIAGNPALRGLRSLRLDGRSFHNRGLTPTHFDQFLTKLNAPDLRHLDLSGRPVGATAAKKLTGPKFSALRRLSLRDCKLTDTAVAKLITAPGLCNLIQLELNDNALKTGPKQLGDPDVLPNLASCSLTGNPISAPVARKLRSRPAVSGLPKTAKRRA</sequence>
<dbReference type="InterPro" id="IPR001611">
    <property type="entry name" value="Leu-rich_rpt"/>
</dbReference>
<organism evidence="1 2">
    <name type="scientific">Gemmata massiliana</name>
    <dbReference type="NCBI Taxonomy" id="1210884"/>
    <lineage>
        <taxon>Bacteria</taxon>
        <taxon>Pseudomonadati</taxon>
        <taxon>Planctomycetota</taxon>
        <taxon>Planctomycetia</taxon>
        <taxon>Gemmatales</taxon>
        <taxon>Gemmataceae</taxon>
        <taxon>Gemmata</taxon>
    </lineage>
</organism>
<keyword evidence="2" id="KW-1185">Reference proteome</keyword>
<protein>
    <recommendedName>
        <fullName evidence="3">Repeat-companion domain protein</fullName>
    </recommendedName>
</protein>
<dbReference type="Pfam" id="PF13516">
    <property type="entry name" value="LRR_6"/>
    <property type="match status" value="2"/>
</dbReference>
<dbReference type="GO" id="GO:0019005">
    <property type="term" value="C:SCF ubiquitin ligase complex"/>
    <property type="evidence" value="ECO:0007669"/>
    <property type="project" value="TreeGrafter"/>
</dbReference>
<dbReference type="AlphaFoldDB" id="A0A6P2CUX3"/>
<evidence type="ECO:0000313" key="1">
    <source>
        <dbReference type="EMBL" id="VTR90902.1"/>
    </source>
</evidence>
<dbReference type="EMBL" id="LR593886">
    <property type="protein sequence ID" value="VTR90902.1"/>
    <property type="molecule type" value="Genomic_DNA"/>
</dbReference>
<dbReference type="InterPro" id="IPR032675">
    <property type="entry name" value="LRR_dom_sf"/>
</dbReference>
<name>A0A6P2CUX3_9BACT</name>
<reference evidence="1 2" key="1">
    <citation type="submission" date="2019-05" db="EMBL/GenBank/DDBJ databases">
        <authorList>
            <consortium name="Science for Life Laboratories"/>
        </authorList>
    </citation>
    <scope>NUCLEOTIDE SEQUENCE [LARGE SCALE GENOMIC DNA]</scope>
    <source>
        <strain evidence="1">Soil9</strain>
    </source>
</reference>
<gene>
    <name evidence="1" type="ORF">SOIL9_68120</name>
</gene>
<dbReference type="RefSeq" id="WP_162665974.1">
    <property type="nucleotide sequence ID" value="NZ_LR593886.1"/>
</dbReference>
<accession>A0A6P2CUX3</accession>
<dbReference type="GO" id="GO:0031146">
    <property type="term" value="P:SCF-dependent proteasomal ubiquitin-dependent protein catabolic process"/>
    <property type="evidence" value="ECO:0007669"/>
    <property type="project" value="TreeGrafter"/>
</dbReference>
<dbReference type="PANTHER" id="PTHR13318">
    <property type="entry name" value="PARTNER OF PAIRED, ISOFORM B-RELATED"/>
    <property type="match status" value="1"/>
</dbReference>
<evidence type="ECO:0008006" key="3">
    <source>
        <dbReference type="Google" id="ProtNLM"/>
    </source>
</evidence>
<proteinExistence type="predicted"/>
<evidence type="ECO:0000313" key="2">
    <source>
        <dbReference type="Proteomes" id="UP000464178"/>
    </source>
</evidence>
<dbReference type="Proteomes" id="UP000464178">
    <property type="component" value="Chromosome"/>
</dbReference>